<dbReference type="Gene3D" id="1.25.40.10">
    <property type="entry name" value="Tetratricopeptide repeat domain"/>
    <property type="match status" value="1"/>
</dbReference>
<accession>A0A813M1J2</accession>
<dbReference type="EMBL" id="CAJNOC010000095">
    <property type="protein sequence ID" value="CAF0714457.1"/>
    <property type="molecule type" value="Genomic_DNA"/>
</dbReference>
<dbReference type="InterPro" id="IPR051966">
    <property type="entry name" value="RPAP3"/>
</dbReference>
<keyword evidence="1" id="KW-0677">Repeat</keyword>
<dbReference type="Proteomes" id="UP000663879">
    <property type="component" value="Unassembled WGS sequence"/>
</dbReference>
<evidence type="ECO:0000256" key="7">
    <source>
        <dbReference type="SAM" id="MobiDB-lite"/>
    </source>
</evidence>
<keyword evidence="10" id="KW-1185">Reference proteome</keyword>
<protein>
    <recommendedName>
        <fullName evidence="4">RNA polymerase II-associated protein 3</fullName>
    </recommendedName>
</protein>
<dbReference type="PANTHER" id="PTHR46423:SF1">
    <property type="entry name" value="RNA POLYMERASE II-ASSOCIATED PROTEIN 3"/>
    <property type="match status" value="1"/>
</dbReference>
<sequence length="479" mass="56786">MSDYEKKMIELQFQMKENQTYMHDCFEDLESWTKDIKEKEKKILEEPNSIKNSNKGLPPIRAIATTKKKKKKTKKDQVETSQKQKKLASYDYRAWDKIDVDKMCQEIDDKKTSSSEYTTDEEWEEEQRKVKAEWEKERGNQFFKDNMLNEAINCYTQAIQLDPLNAVYPGNRAMCLLKQEKYGAAEADCTLAIELDSKYAKAYHRRGTARFKLGKFEEAKKDYEMLLKLEPNSKLAQTELNKLEQLVESRNLVFPVFKKEEEKSQKPLRRILIEEINDDSIERNEIKRNLDEINQKIVLTDKDESLFSLNDKKQELEVINEKLENVDLKEIEPKPDFKKIDKPENIMKINVNKAIPEAPNNGYQFKKDWQLLNDNIESLAKYFKKISPEDYPKLFLNGLESDHLSKILVIFSEYFLSDSEIDLFKCLKYLSSVKRFQTQFMFLTSNDKKAIEKLMNHIKSLSERYQKNELEDLIKKYQF</sequence>
<evidence type="ECO:0000256" key="3">
    <source>
        <dbReference type="ARBA" id="ARBA00038275"/>
    </source>
</evidence>
<evidence type="ECO:0000256" key="2">
    <source>
        <dbReference type="ARBA" id="ARBA00022803"/>
    </source>
</evidence>
<evidence type="ECO:0000313" key="9">
    <source>
        <dbReference type="EMBL" id="CAF0714457.1"/>
    </source>
</evidence>
<dbReference type="OrthoDB" id="629492at2759"/>
<feature type="repeat" description="TPR" evidence="5">
    <location>
        <begin position="200"/>
        <end position="233"/>
    </location>
</feature>
<keyword evidence="6" id="KW-0175">Coiled coil</keyword>
<feature type="domain" description="RNA-polymerase II-associated protein 3-like C-terminal" evidence="8">
    <location>
        <begin position="358"/>
        <end position="448"/>
    </location>
</feature>
<feature type="repeat" description="TPR" evidence="5">
    <location>
        <begin position="132"/>
        <end position="165"/>
    </location>
</feature>
<evidence type="ECO:0000256" key="5">
    <source>
        <dbReference type="PROSITE-ProRule" id="PRU00339"/>
    </source>
</evidence>
<dbReference type="Pfam" id="PF13877">
    <property type="entry name" value="RPAP3_C"/>
    <property type="match status" value="1"/>
</dbReference>
<proteinExistence type="inferred from homology"/>
<evidence type="ECO:0000256" key="4">
    <source>
        <dbReference type="ARBA" id="ARBA00040133"/>
    </source>
</evidence>
<reference evidence="9" key="1">
    <citation type="submission" date="2021-02" db="EMBL/GenBank/DDBJ databases">
        <authorList>
            <person name="Nowell W R."/>
        </authorList>
    </citation>
    <scope>NUCLEOTIDE SEQUENCE</scope>
    <source>
        <strain evidence="9">Ploen Becks lab</strain>
    </source>
</reference>
<organism evidence="9 10">
    <name type="scientific">Brachionus calyciflorus</name>
    <dbReference type="NCBI Taxonomy" id="104777"/>
    <lineage>
        <taxon>Eukaryota</taxon>
        <taxon>Metazoa</taxon>
        <taxon>Spiralia</taxon>
        <taxon>Gnathifera</taxon>
        <taxon>Rotifera</taxon>
        <taxon>Eurotatoria</taxon>
        <taxon>Monogononta</taxon>
        <taxon>Pseudotrocha</taxon>
        <taxon>Ploima</taxon>
        <taxon>Brachionidae</taxon>
        <taxon>Brachionus</taxon>
    </lineage>
</organism>
<gene>
    <name evidence="9" type="ORF">OXX778_LOCUS1472</name>
</gene>
<dbReference type="PANTHER" id="PTHR46423">
    <property type="entry name" value="RNA POLYMERASE II-ASSOCIATED PROTEIN 3"/>
    <property type="match status" value="1"/>
</dbReference>
<dbReference type="Pfam" id="PF00515">
    <property type="entry name" value="TPR_1"/>
    <property type="match status" value="1"/>
</dbReference>
<evidence type="ECO:0000256" key="6">
    <source>
        <dbReference type="SAM" id="Coils"/>
    </source>
</evidence>
<evidence type="ECO:0000259" key="8">
    <source>
        <dbReference type="Pfam" id="PF13877"/>
    </source>
</evidence>
<dbReference type="SMART" id="SM00028">
    <property type="entry name" value="TPR"/>
    <property type="match status" value="3"/>
</dbReference>
<dbReference type="PROSITE" id="PS50293">
    <property type="entry name" value="TPR_REGION"/>
    <property type="match status" value="1"/>
</dbReference>
<evidence type="ECO:0000313" key="10">
    <source>
        <dbReference type="Proteomes" id="UP000663879"/>
    </source>
</evidence>
<feature type="region of interest" description="Disordered" evidence="7">
    <location>
        <begin position="44"/>
        <end position="81"/>
    </location>
</feature>
<evidence type="ECO:0000256" key="1">
    <source>
        <dbReference type="ARBA" id="ARBA00022737"/>
    </source>
</evidence>
<dbReference type="InterPro" id="IPR019734">
    <property type="entry name" value="TPR_rpt"/>
</dbReference>
<keyword evidence="2 5" id="KW-0802">TPR repeat</keyword>
<name>A0A813M1J2_9BILA</name>
<dbReference type="InterPro" id="IPR025986">
    <property type="entry name" value="RPAP3-like_C"/>
</dbReference>
<dbReference type="PROSITE" id="PS50005">
    <property type="entry name" value="TPR"/>
    <property type="match status" value="2"/>
</dbReference>
<dbReference type="GO" id="GO:0101031">
    <property type="term" value="C:protein folding chaperone complex"/>
    <property type="evidence" value="ECO:0007669"/>
    <property type="project" value="TreeGrafter"/>
</dbReference>
<dbReference type="SUPFAM" id="SSF48452">
    <property type="entry name" value="TPR-like"/>
    <property type="match status" value="1"/>
</dbReference>
<dbReference type="InterPro" id="IPR011990">
    <property type="entry name" value="TPR-like_helical_dom_sf"/>
</dbReference>
<comment type="caution">
    <text evidence="9">The sequence shown here is derived from an EMBL/GenBank/DDBJ whole genome shotgun (WGS) entry which is preliminary data.</text>
</comment>
<feature type="coiled-coil region" evidence="6">
    <location>
        <begin position="276"/>
        <end position="329"/>
    </location>
</feature>
<comment type="similarity">
    <text evidence="3">Belongs to the RPAP3 family.</text>
</comment>
<dbReference type="AlphaFoldDB" id="A0A813M1J2"/>